<keyword evidence="4" id="KW-1185">Reference proteome</keyword>
<feature type="transmembrane region" description="Helical" evidence="2">
    <location>
        <begin position="370"/>
        <end position="393"/>
    </location>
</feature>
<gene>
    <name evidence="3" type="ORF">KOR42_28960</name>
</gene>
<feature type="transmembrane region" description="Helical" evidence="2">
    <location>
        <begin position="117"/>
        <end position="135"/>
    </location>
</feature>
<evidence type="ECO:0000313" key="4">
    <source>
        <dbReference type="Proteomes" id="UP000317243"/>
    </source>
</evidence>
<accession>A0A5C5WYB9</accession>
<keyword evidence="2" id="KW-0812">Transmembrane</keyword>
<evidence type="ECO:0000313" key="3">
    <source>
        <dbReference type="EMBL" id="TWT55269.1"/>
    </source>
</evidence>
<evidence type="ECO:0008006" key="5">
    <source>
        <dbReference type="Google" id="ProtNLM"/>
    </source>
</evidence>
<evidence type="ECO:0000256" key="2">
    <source>
        <dbReference type="SAM" id="Phobius"/>
    </source>
</evidence>
<evidence type="ECO:0000256" key="1">
    <source>
        <dbReference type="SAM" id="MobiDB-lite"/>
    </source>
</evidence>
<name>A0A5C5WYB9_9PLAN</name>
<keyword evidence="2" id="KW-1133">Transmembrane helix</keyword>
<feature type="transmembrane region" description="Helical" evidence="2">
    <location>
        <begin position="141"/>
        <end position="159"/>
    </location>
</feature>
<protein>
    <recommendedName>
        <fullName evidence="5">Glycosyltransferase RgtA/B/C/D-like domain-containing protein</fullName>
    </recommendedName>
</protein>
<feature type="transmembrane region" description="Helical" evidence="2">
    <location>
        <begin position="190"/>
        <end position="222"/>
    </location>
</feature>
<proteinExistence type="predicted"/>
<feature type="transmembrane region" description="Helical" evidence="2">
    <location>
        <begin position="243"/>
        <end position="265"/>
    </location>
</feature>
<dbReference type="AlphaFoldDB" id="A0A5C5WYB9"/>
<feature type="region of interest" description="Disordered" evidence="1">
    <location>
        <begin position="535"/>
        <end position="556"/>
    </location>
</feature>
<dbReference type="Proteomes" id="UP000317243">
    <property type="component" value="Unassembled WGS sequence"/>
</dbReference>
<sequence length="556" mass="62466">MVTPDLEKMEYQTSDGKPNVAVLTDRTPDALKLSGRAVLLTSAISALFLILNYTPLWHTDLWGHLGYGRWIAEHGQLPETEPLMPLAEGVRIIDTAWFGQYLGFRVFDRWGPSGIQFLYGLCIAGCAALVSGSLYRRTGQVWIALFSVFLLLWIEYQQIIIVRPQLGGMFCFALVFVLATTSRWRKWTPALIAGVFVIWANVHGSFLVGLAMLGALTVGRFVDVLKTSRSFKLAFSESRVRQLLYAFEFSAVACLVNPYGIGIYGEVLAISSNANLESLIEWEPLTFRMKQGQAAACLATLLIFAYRMTPRRITVGEILLLFGLGGATLWISRFIVWWGIIAAYYFGLHASAIWRVWINGRPQPAKRSGGYAVACLGLIWIGFAYTPFGGIVIHGPPKDPERVEADFRKQVSKTTPIDAAEYLREHPPVGQIFNIYEWGDYLLWAGPKDLQVFVASHAHLIPEEIWQDYLEISRAGANWSTKLDRYGVNTIVLYRSKQAALIQRLEAASEKWKQVYIDDRAVIFERLKPITDQTAPNDQAVTKHSEFASDLPELKS</sequence>
<dbReference type="EMBL" id="SIHI01000005">
    <property type="protein sequence ID" value="TWT55269.1"/>
    <property type="molecule type" value="Genomic_DNA"/>
</dbReference>
<keyword evidence="2" id="KW-0472">Membrane</keyword>
<feature type="transmembrane region" description="Helical" evidence="2">
    <location>
        <begin position="33"/>
        <end position="51"/>
    </location>
</feature>
<comment type="caution">
    <text evidence="3">The sequence shown here is derived from an EMBL/GenBank/DDBJ whole genome shotgun (WGS) entry which is preliminary data.</text>
</comment>
<reference evidence="3 4" key="1">
    <citation type="submission" date="2019-02" db="EMBL/GenBank/DDBJ databases">
        <title>Deep-cultivation of Planctomycetes and their phenomic and genomic characterization uncovers novel biology.</title>
        <authorList>
            <person name="Wiegand S."/>
            <person name="Jogler M."/>
            <person name="Boedeker C."/>
            <person name="Pinto D."/>
            <person name="Vollmers J."/>
            <person name="Rivas-Marin E."/>
            <person name="Kohn T."/>
            <person name="Peeters S.H."/>
            <person name="Heuer A."/>
            <person name="Rast P."/>
            <person name="Oberbeckmann S."/>
            <person name="Bunk B."/>
            <person name="Jeske O."/>
            <person name="Meyerdierks A."/>
            <person name="Storesund J.E."/>
            <person name="Kallscheuer N."/>
            <person name="Luecker S."/>
            <person name="Lage O.M."/>
            <person name="Pohl T."/>
            <person name="Merkel B.J."/>
            <person name="Hornburger P."/>
            <person name="Mueller R.-W."/>
            <person name="Bruemmer F."/>
            <person name="Labrenz M."/>
            <person name="Spormann A.M."/>
            <person name="Op Den Camp H."/>
            <person name="Overmann J."/>
            <person name="Amann R."/>
            <person name="Jetten M.S.M."/>
            <person name="Mascher T."/>
            <person name="Medema M.H."/>
            <person name="Devos D.P."/>
            <person name="Kaster A.-K."/>
            <person name="Ovreas L."/>
            <person name="Rohde M."/>
            <person name="Galperin M.Y."/>
            <person name="Jogler C."/>
        </authorList>
    </citation>
    <scope>NUCLEOTIDE SEQUENCE [LARGE SCALE GENOMIC DNA]</scope>
    <source>
        <strain evidence="3 4">KOR42</strain>
    </source>
</reference>
<feature type="compositionally biased region" description="Basic and acidic residues" evidence="1">
    <location>
        <begin position="541"/>
        <end position="556"/>
    </location>
</feature>
<feature type="transmembrane region" description="Helical" evidence="2">
    <location>
        <begin position="337"/>
        <end position="358"/>
    </location>
</feature>
<organism evidence="3 4">
    <name type="scientific">Thalassoglobus neptunius</name>
    <dbReference type="NCBI Taxonomy" id="1938619"/>
    <lineage>
        <taxon>Bacteria</taxon>
        <taxon>Pseudomonadati</taxon>
        <taxon>Planctomycetota</taxon>
        <taxon>Planctomycetia</taxon>
        <taxon>Planctomycetales</taxon>
        <taxon>Planctomycetaceae</taxon>
        <taxon>Thalassoglobus</taxon>
    </lineage>
</organism>
<feature type="transmembrane region" description="Helical" evidence="2">
    <location>
        <begin position="166"/>
        <end position="184"/>
    </location>
</feature>
<feature type="transmembrane region" description="Helical" evidence="2">
    <location>
        <begin position="313"/>
        <end position="331"/>
    </location>
</feature>